<evidence type="ECO:0000256" key="1">
    <source>
        <dbReference type="ARBA" id="ARBA00009947"/>
    </source>
</evidence>
<dbReference type="Gene3D" id="1.20.5.1500">
    <property type="match status" value="1"/>
</dbReference>
<evidence type="ECO:0000256" key="2">
    <source>
        <dbReference type="RuleBase" id="RU003876"/>
    </source>
</evidence>
<dbReference type="EMBL" id="JAVRJZ010000001">
    <property type="protein sequence ID" value="KAK2727909.1"/>
    <property type="molecule type" value="Genomic_DNA"/>
</dbReference>
<name>A0AA88IGT3_ARTSF</name>
<dbReference type="SUPFAM" id="SSF143113">
    <property type="entry name" value="NAP-like"/>
    <property type="match status" value="1"/>
</dbReference>
<dbReference type="PANTHER" id="PTHR11875">
    <property type="entry name" value="TESTIS-SPECIFIC Y-ENCODED PROTEIN"/>
    <property type="match status" value="1"/>
</dbReference>
<protein>
    <recommendedName>
        <fullName evidence="6">Protein SET</fullName>
    </recommendedName>
</protein>
<reference evidence="4" key="1">
    <citation type="submission" date="2023-07" db="EMBL/GenBank/DDBJ databases">
        <title>Chromosome-level genome assembly of Artemia franciscana.</title>
        <authorList>
            <person name="Jo E."/>
        </authorList>
    </citation>
    <scope>NUCLEOTIDE SEQUENCE</scope>
    <source>
        <tissue evidence="4">Whole body</tissue>
    </source>
</reference>
<feature type="compositionally biased region" description="Polar residues" evidence="3">
    <location>
        <begin position="146"/>
        <end position="155"/>
    </location>
</feature>
<dbReference type="AlphaFoldDB" id="A0AA88IGT3"/>
<comment type="similarity">
    <text evidence="1 2">Belongs to the nucleosome assembly protein (NAP) family.</text>
</comment>
<keyword evidence="5" id="KW-1185">Reference proteome</keyword>
<dbReference type="EMBL" id="JAVRJZ010000001">
    <property type="protein sequence ID" value="KAK2727908.1"/>
    <property type="molecule type" value="Genomic_DNA"/>
</dbReference>
<dbReference type="GO" id="GO:0005634">
    <property type="term" value="C:nucleus"/>
    <property type="evidence" value="ECO:0007669"/>
    <property type="project" value="InterPro"/>
</dbReference>
<feature type="region of interest" description="Disordered" evidence="3">
    <location>
        <begin position="143"/>
        <end position="173"/>
    </location>
</feature>
<dbReference type="Pfam" id="PF00956">
    <property type="entry name" value="NAP"/>
    <property type="match status" value="1"/>
</dbReference>
<evidence type="ECO:0000313" key="4">
    <source>
        <dbReference type="EMBL" id="KAK2727908.1"/>
    </source>
</evidence>
<proteinExistence type="inferred from homology"/>
<dbReference type="EMBL" id="JAVRJZ010000001">
    <property type="protein sequence ID" value="KAK2727910.1"/>
    <property type="molecule type" value="Genomic_DNA"/>
</dbReference>
<gene>
    <name evidence="4" type="ORF">QYM36_008400</name>
</gene>
<sequence length="277" mass="32476">MSEPNTKRPRLTSSDSALEDEHALILEDLDKCQIEIDKINEAAAEEVLKVEQKYSQIRKPHLQRRKEIIDKIDDFWFSALINHPFLRSIIDELDEECLLYLRNFEVEDREDTQNGYRFKFHFHPNPFFSNEVLIKEYDIGGEEPHTTSTKIQWQPNMDPKERRKKQNGTAGKKGFREDHLSFFEWFQDDEILNEEVADHLKDELWFNPVQYYVLSDAIAVDDDEGNEEEEYDEGDNLGDDVELIEEEEEAIELDEGEDDAAEEILEEEESGAGELGE</sequence>
<dbReference type="InterPro" id="IPR002164">
    <property type="entry name" value="NAP_family"/>
</dbReference>
<dbReference type="Proteomes" id="UP001187531">
    <property type="component" value="Unassembled WGS sequence"/>
</dbReference>
<dbReference type="Gene3D" id="3.30.1120.90">
    <property type="entry name" value="Nucleosome assembly protein"/>
    <property type="match status" value="1"/>
</dbReference>
<dbReference type="InterPro" id="IPR037231">
    <property type="entry name" value="NAP-like_sf"/>
</dbReference>
<evidence type="ECO:0000256" key="3">
    <source>
        <dbReference type="SAM" id="MobiDB-lite"/>
    </source>
</evidence>
<accession>A0AA88IGT3</accession>
<comment type="caution">
    <text evidence="4">The sequence shown here is derived from an EMBL/GenBank/DDBJ whole genome shotgun (WGS) entry which is preliminary data.</text>
</comment>
<dbReference type="GO" id="GO:0006334">
    <property type="term" value="P:nucleosome assembly"/>
    <property type="evidence" value="ECO:0007669"/>
    <property type="project" value="InterPro"/>
</dbReference>
<organism evidence="4 5">
    <name type="scientific">Artemia franciscana</name>
    <name type="common">Brine shrimp</name>
    <name type="synonym">Artemia sanfranciscana</name>
    <dbReference type="NCBI Taxonomy" id="6661"/>
    <lineage>
        <taxon>Eukaryota</taxon>
        <taxon>Metazoa</taxon>
        <taxon>Ecdysozoa</taxon>
        <taxon>Arthropoda</taxon>
        <taxon>Crustacea</taxon>
        <taxon>Branchiopoda</taxon>
        <taxon>Anostraca</taxon>
        <taxon>Artemiidae</taxon>
        <taxon>Artemia</taxon>
    </lineage>
</organism>
<evidence type="ECO:0008006" key="6">
    <source>
        <dbReference type="Google" id="ProtNLM"/>
    </source>
</evidence>
<evidence type="ECO:0000313" key="5">
    <source>
        <dbReference type="Proteomes" id="UP001187531"/>
    </source>
</evidence>
<dbReference type="EMBL" id="JAVRJZ010000001">
    <property type="protein sequence ID" value="KAK2727907.1"/>
    <property type="molecule type" value="Genomic_DNA"/>
</dbReference>